<keyword evidence="9" id="KW-1185">Reference proteome</keyword>
<dbReference type="InterPro" id="IPR026044">
    <property type="entry name" value="MltA"/>
</dbReference>
<dbReference type="InterPro" id="IPR036908">
    <property type="entry name" value="RlpA-like_sf"/>
</dbReference>
<gene>
    <name evidence="8" type="ORF">V6575_13010</name>
</gene>
<evidence type="ECO:0000259" key="7">
    <source>
        <dbReference type="SMART" id="SM00925"/>
    </source>
</evidence>
<name>A0ABU8TLH6_9HYPH</name>
<evidence type="ECO:0000256" key="5">
    <source>
        <dbReference type="ARBA" id="ARBA00030918"/>
    </source>
</evidence>
<dbReference type="PANTHER" id="PTHR30124:SF0">
    <property type="entry name" value="MEMBRANE-BOUND LYTIC MUREIN TRANSGLYCOSYLASE A"/>
    <property type="match status" value="1"/>
</dbReference>
<accession>A0ABU8TLH6</accession>
<reference evidence="8 9" key="1">
    <citation type="submission" date="2024-02" db="EMBL/GenBank/DDBJ databases">
        <title>Roseibium algae sp. nov., isolated from marine alga (Grateloupia sp.), showing potential in myo-inositol conversion.</title>
        <authorList>
            <person name="Wang Y."/>
        </authorList>
    </citation>
    <scope>NUCLEOTIDE SEQUENCE [LARGE SCALE GENOMIC DNA]</scope>
    <source>
        <strain evidence="8 9">H3510</strain>
    </source>
</reference>
<keyword evidence="6" id="KW-0732">Signal</keyword>
<dbReference type="Gene3D" id="2.40.240.50">
    <property type="entry name" value="Barwin-like endoglucanases"/>
    <property type="match status" value="1"/>
</dbReference>
<feature type="chain" id="PRO_5046395087" description="peptidoglycan lytic exotransglycosylase" evidence="6">
    <location>
        <begin position="23"/>
        <end position="388"/>
    </location>
</feature>
<protein>
    <recommendedName>
        <fullName evidence="2">peptidoglycan lytic exotransglycosylase</fullName>
        <ecNumber evidence="2">4.2.2.n1</ecNumber>
    </recommendedName>
    <alternativeName>
        <fullName evidence="5">Murein hydrolase A</fullName>
    </alternativeName>
</protein>
<dbReference type="EMBL" id="JBAKIA010000007">
    <property type="protein sequence ID" value="MEJ8475011.1"/>
    <property type="molecule type" value="Genomic_DNA"/>
</dbReference>
<dbReference type="CDD" id="cd14485">
    <property type="entry name" value="mltA_like_LT_A"/>
    <property type="match status" value="1"/>
</dbReference>
<evidence type="ECO:0000256" key="3">
    <source>
        <dbReference type="ARBA" id="ARBA00023239"/>
    </source>
</evidence>
<organism evidence="8 9">
    <name type="scientific">Roseibium algae</name>
    <dbReference type="NCBI Taxonomy" id="3123038"/>
    <lineage>
        <taxon>Bacteria</taxon>
        <taxon>Pseudomonadati</taxon>
        <taxon>Pseudomonadota</taxon>
        <taxon>Alphaproteobacteria</taxon>
        <taxon>Hyphomicrobiales</taxon>
        <taxon>Stappiaceae</taxon>
        <taxon>Roseibium</taxon>
    </lineage>
</organism>
<dbReference type="CDD" id="cd14668">
    <property type="entry name" value="mlta_B"/>
    <property type="match status" value="1"/>
</dbReference>
<dbReference type="SMART" id="SM00925">
    <property type="entry name" value="MltA"/>
    <property type="match status" value="1"/>
</dbReference>
<comment type="caution">
    <text evidence="8">The sequence shown here is derived from an EMBL/GenBank/DDBJ whole genome shotgun (WGS) entry which is preliminary data.</text>
</comment>
<keyword evidence="4" id="KW-0961">Cell wall biogenesis/degradation</keyword>
<evidence type="ECO:0000256" key="6">
    <source>
        <dbReference type="SAM" id="SignalP"/>
    </source>
</evidence>
<keyword evidence="3" id="KW-0456">Lyase</keyword>
<dbReference type="InterPro" id="IPR005300">
    <property type="entry name" value="MltA_B"/>
</dbReference>
<evidence type="ECO:0000256" key="2">
    <source>
        <dbReference type="ARBA" id="ARBA00012587"/>
    </source>
</evidence>
<evidence type="ECO:0000313" key="9">
    <source>
        <dbReference type="Proteomes" id="UP001385499"/>
    </source>
</evidence>
<dbReference type="PIRSF" id="PIRSF019422">
    <property type="entry name" value="MltA"/>
    <property type="match status" value="1"/>
</dbReference>
<dbReference type="PANTHER" id="PTHR30124">
    <property type="entry name" value="MEMBRANE-BOUND LYTIC MUREIN TRANSGLYCOSYLASE A"/>
    <property type="match status" value="1"/>
</dbReference>
<proteinExistence type="predicted"/>
<dbReference type="Gene3D" id="2.40.40.10">
    <property type="entry name" value="RlpA-like domain"/>
    <property type="match status" value="1"/>
</dbReference>
<sequence length="388" mass="41681">MLALYLALGAVFVLAENISAEAAASGSSGRTVKTSYSALEGWAEDDHRAALQSFLRFCKTPKAGFSNGPFRLSKSRVTALCQSATAVSTVDGQAARQFFETEFEPHLIEAKGFVTGYYEPELSASRVKTAEFSAPLLKAPDGLVRITSSNRPKNWPDNLSHGRKTSRGIVPLPDRGAIMDGALANEALDLVYLADPVEAFFVHVQGSARLKLVDGSVMRVGYAGKTGYPYSSVARILVQRGEGTPEQLTMEGLRRWFAKNPERRDELLAQNRSFIFFREVDIENPADGPIGAAGLPLVAGRSLAVDLDQITLGLPVFVQADLDDLVDLKQHGTGKLVIADDTGSAIKGAARGDLFIGSGLEAGKLAGEIRHPARMTVLVPKPLKARTK</sequence>
<feature type="domain" description="Lytic transglycosylase MltA" evidence="7">
    <location>
        <begin position="121"/>
        <end position="278"/>
    </location>
</feature>
<dbReference type="RefSeq" id="WP_340274855.1">
    <property type="nucleotide sequence ID" value="NZ_JBAKIA010000007.1"/>
</dbReference>
<comment type="catalytic activity">
    <reaction evidence="1">
        <text>Exolytic cleavage of the (1-&gt;4)-beta-glycosidic linkage between N-acetylmuramic acid (MurNAc) and N-acetylglucosamine (GlcNAc) residues in peptidoglycan, from either the reducing or the non-reducing ends of the peptidoglycan chains, with concomitant formation of a 1,6-anhydrobond in the MurNAc residue.</text>
        <dbReference type="EC" id="4.2.2.n1"/>
    </reaction>
</comment>
<dbReference type="EC" id="4.2.2.n1" evidence="2"/>
<evidence type="ECO:0000256" key="1">
    <source>
        <dbReference type="ARBA" id="ARBA00001420"/>
    </source>
</evidence>
<dbReference type="SUPFAM" id="SSF50685">
    <property type="entry name" value="Barwin-like endoglucanases"/>
    <property type="match status" value="1"/>
</dbReference>
<feature type="signal peptide" evidence="6">
    <location>
        <begin position="1"/>
        <end position="22"/>
    </location>
</feature>
<dbReference type="Pfam" id="PF06725">
    <property type="entry name" value="3D"/>
    <property type="match status" value="1"/>
</dbReference>
<evidence type="ECO:0000313" key="8">
    <source>
        <dbReference type="EMBL" id="MEJ8475011.1"/>
    </source>
</evidence>
<dbReference type="Proteomes" id="UP001385499">
    <property type="component" value="Unassembled WGS sequence"/>
</dbReference>
<dbReference type="Pfam" id="PF03562">
    <property type="entry name" value="MltA"/>
    <property type="match status" value="1"/>
</dbReference>
<dbReference type="InterPro" id="IPR010611">
    <property type="entry name" value="3D_dom"/>
</dbReference>
<evidence type="ECO:0000256" key="4">
    <source>
        <dbReference type="ARBA" id="ARBA00023316"/>
    </source>
</evidence>